<accession>A0AAJ3H065</accession>
<gene>
    <name evidence="1" type="ORF">HX826_02115</name>
</gene>
<dbReference type="Proteomes" id="UP000546584">
    <property type="component" value="Unassembled WGS sequence"/>
</dbReference>
<dbReference type="EMBL" id="JACAQR010000003">
    <property type="protein sequence ID" value="NWD40639.1"/>
    <property type="molecule type" value="Genomic_DNA"/>
</dbReference>
<dbReference type="AlphaFoldDB" id="A0AAJ3H065"/>
<sequence>MPKPPVMDILPPVEIPLMQPPIPGDAEGADGGIGLRHVDNSFVVHITRPANTPELTLFQLFWGNSPQPVATNIIRAGDEKLTRIPFTVRRDFVRPAWADPVYVKVIRQSGNSSETERVRLRVNLLRPGGWDENPAPGNQNLVFVLPPDLYLQPISDARAKEGIKIIVRAWANMALYDLLIMTWGSQTVTHRVQQGEVGEDIPITIGFETVVAAGNSEFIPVQFQVEGPTGNFPDERARWSATELMTVELGITRPPAPIVSFPEDVDRDIDLVQLAGRNVEIGARVSAADARDYAFVTLVWAGTDSEGAAVNYLPYQTLSSGRFYYFDIPNTLVTAVAKGTVIVHSLLQGGVNGLPDKPSYNLHQRVIGDVVTWPAPTVDEASAGYLDPNVAQATVRFPTQASWPADARLEVVFVSGGSDDTIEYPSGPRRVDAIAPTPAGDMVFSIPGAEVARFNGRFTEVYYTVTRSGAGDVPQSSERLSLQIGQPVGELPKPIIVQAPSGQLDPDEIVDYANVIAPFSGTLRSDWITLYWIGPAISTSVRVEVAVNGNFTQHDILKDYITPNLGEQVTVFYTLERSRQPTRYSHITAVQIGQGLGELLPPDLTRSNIIGPGTATLAPLDVQGGTTLVVSYIDMRDSDSIQVTMQGTAGAGSPVIPSKPGDQATERVEFDISREAIAANIGNANTTVRFTYTVTRDGKTEPSQPLAVTVTPIPVSELQKTVIQINEANQATRVLDLSALTGGGTARVGTWPFITSPWPVWLYLVGQKNDGSPHSVTVWNGATTATVNPDWVRTGHYDGSVSYTNLSQFGDGKTLTMQFKAAFSPSKVEADAIAFPPVTYTISHGLGDLPQPAVLEADPYALALNLLKPINGATVVVPHYAGMRLNDEITVYWVSSAGTVQLNKTVSMLGVQNIHVDHALVVSSAGRAVNIYYRVKPEFASEPSSPSASLILDVQNPELVGLGSGSFPAGYYCTAPVTNVGVSESTPLGTVIMQTDAVVSVNYSYLAEQANRAHINKMAQQPAQGSYEFPTGVPGVAARFIYFLSGARSLVHGGVTSATSNRYGWHGTMGQIEFVKVGEVVTGSIEQGDLLLWVVGSNRFTALTYRLLNKVTFTALP</sequence>
<name>A0AAJ3H065_9PSED</name>
<reference evidence="1 2" key="1">
    <citation type="submission" date="2020-04" db="EMBL/GenBank/DDBJ databases">
        <title>Molecular characterization of pseudomonads from Agaricus bisporus reveal novel blotch 2 pathogens in Western Europe.</title>
        <authorList>
            <person name="Taparia T."/>
            <person name="Krijger M."/>
            <person name="Haynes E."/>
            <person name="Elpinstone J.G."/>
            <person name="Noble R."/>
            <person name="Van Der Wolf J."/>
        </authorList>
    </citation>
    <scope>NUCLEOTIDE SEQUENCE [LARGE SCALE GENOMIC DNA]</scope>
    <source>
        <strain evidence="1 2">IPO3753</strain>
    </source>
</reference>
<comment type="caution">
    <text evidence="1">The sequence shown here is derived from an EMBL/GenBank/DDBJ whole genome shotgun (WGS) entry which is preliminary data.</text>
</comment>
<evidence type="ECO:0000313" key="2">
    <source>
        <dbReference type="Proteomes" id="UP000546584"/>
    </source>
</evidence>
<organism evidence="1 2">
    <name type="scientific">Pseudomonas yamanorum</name>
    <dbReference type="NCBI Taxonomy" id="515393"/>
    <lineage>
        <taxon>Bacteria</taxon>
        <taxon>Pseudomonadati</taxon>
        <taxon>Pseudomonadota</taxon>
        <taxon>Gammaproteobacteria</taxon>
        <taxon>Pseudomonadales</taxon>
        <taxon>Pseudomonadaceae</taxon>
        <taxon>Pseudomonas</taxon>
    </lineage>
</organism>
<proteinExistence type="predicted"/>
<dbReference type="Gene3D" id="2.60.40.3310">
    <property type="match status" value="1"/>
</dbReference>
<dbReference type="RefSeq" id="WP_177025346.1">
    <property type="nucleotide sequence ID" value="NZ_JACAQR010000003.1"/>
</dbReference>
<protein>
    <submittedName>
        <fullName evidence="1">Uncharacterized protein</fullName>
    </submittedName>
</protein>
<evidence type="ECO:0000313" key="1">
    <source>
        <dbReference type="EMBL" id="NWD40639.1"/>
    </source>
</evidence>